<evidence type="ECO:0000256" key="1">
    <source>
        <dbReference type="SAM" id="MobiDB-lite"/>
    </source>
</evidence>
<evidence type="ECO:0000256" key="2">
    <source>
        <dbReference type="SAM" id="SignalP"/>
    </source>
</evidence>
<sequence length="188" mass="19869">MRNVSLGFLGAAASALLLSMLMVQESSANEGQKSADGLVPAAILKLSGSDQSDGKSDSGRLIFGSSSTTTYTGVSLSTSTVFLTCLSGTGTQVCEGRRKRRDVKQLEDLAQSEMSPELEGSIDEEDGKSLVPAEVLEENKGNEKLAFTVWTTSRTVTTITTTSTNDATTIRVSIYCLAGNIQLPNFPC</sequence>
<feature type="region of interest" description="Disordered" evidence="1">
    <location>
        <begin position="108"/>
        <end position="127"/>
    </location>
</feature>
<name>A0AAW0V4R8_SCYPA</name>
<accession>A0AAW0V4R8</accession>
<keyword evidence="4" id="KW-1185">Reference proteome</keyword>
<dbReference type="Proteomes" id="UP001487740">
    <property type="component" value="Unassembled WGS sequence"/>
</dbReference>
<organism evidence="3 4">
    <name type="scientific">Scylla paramamosain</name>
    <name type="common">Mud crab</name>
    <dbReference type="NCBI Taxonomy" id="85552"/>
    <lineage>
        <taxon>Eukaryota</taxon>
        <taxon>Metazoa</taxon>
        <taxon>Ecdysozoa</taxon>
        <taxon>Arthropoda</taxon>
        <taxon>Crustacea</taxon>
        <taxon>Multicrustacea</taxon>
        <taxon>Malacostraca</taxon>
        <taxon>Eumalacostraca</taxon>
        <taxon>Eucarida</taxon>
        <taxon>Decapoda</taxon>
        <taxon>Pleocyemata</taxon>
        <taxon>Brachyura</taxon>
        <taxon>Eubrachyura</taxon>
        <taxon>Portunoidea</taxon>
        <taxon>Portunidae</taxon>
        <taxon>Portuninae</taxon>
        <taxon>Scylla</taxon>
    </lineage>
</organism>
<evidence type="ECO:0000313" key="3">
    <source>
        <dbReference type="EMBL" id="KAK8407292.1"/>
    </source>
</evidence>
<dbReference type="AlphaFoldDB" id="A0AAW0V4R8"/>
<evidence type="ECO:0000313" key="4">
    <source>
        <dbReference type="Proteomes" id="UP001487740"/>
    </source>
</evidence>
<feature type="signal peptide" evidence="2">
    <location>
        <begin position="1"/>
        <end position="28"/>
    </location>
</feature>
<reference evidence="3 4" key="1">
    <citation type="submission" date="2023-03" db="EMBL/GenBank/DDBJ databases">
        <title>High-quality genome of Scylla paramamosain provides insights in environmental adaptation.</title>
        <authorList>
            <person name="Zhang L."/>
        </authorList>
    </citation>
    <scope>NUCLEOTIDE SEQUENCE [LARGE SCALE GENOMIC DNA]</scope>
    <source>
        <strain evidence="3">LZ_2023a</strain>
        <tissue evidence="3">Muscle</tissue>
    </source>
</reference>
<protein>
    <submittedName>
        <fullName evidence="3">Uncharacterized protein</fullName>
    </submittedName>
</protein>
<comment type="caution">
    <text evidence="3">The sequence shown here is derived from an EMBL/GenBank/DDBJ whole genome shotgun (WGS) entry which is preliminary data.</text>
</comment>
<dbReference type="EMBL" id="JARAKH010000001">
    <property type="protein sequence ID" value="KAK8407292.1"/>
    <property type="molecule type" value="Genomic_DNA"/>
</dbReference>
<feature type="chain" id="PRO_5043474840" evidence="2">
    <location>
        <begin position="29"/>
        <end position="188"/>
    </location>
</feature>
<keyword evidence="2" id="KW-0732">Signal</keyword>
<proteinExistence type="predicted"/>
<gene>
    <name evidence="3" type="ORF">O3P69_002090</name>
</gene>